<feature type="transmembrane region" description="Helical" evidence="1">
    <location>
        <begin position="43"/>
        <end position="63"/>
    </location>
</feature>
<reference evidence="2 3" key="1">
    <citation type="submission" date="2021-03" db="EMBL/GenBank/DDBJ databases">
        <title>Genomic Encyclopedia of Type Strains, Phase IV (KMG-IV): sequencing the most valuable type-strain genomes for metagenomic binning, comparative biology and taxonomic classification.</title>
        <authorList>
            <person name="Goeker M."/>
        </authorList>
    </citation>
    <scope>NUCLEOTIDE SEQUENCE [LARGE SCALE GENOMIC DNA]</scope>
    <source>
        <strain evidence="2 3">DSM 27512</strain>
    </source>
</reference>
<dbReference type="Pfam" id="PF06177">
    <property type="entry name" value="QueT"/>
    <property type="match status" value="1"/>
</dbReference>
<keyword evidence="3" id="KW-1185">Reference proteome</keyword>
<dbReference type="PANTHER" id="PTHR40044:SF1">
    <property type="entry name" value="INTEGRAL MEMBRANE PROTEIN"/>
    <property type="match status" value="1"/>
</dbReference>
<feature type="transmembrane region" description="Helical" evidence="1">
    <location>
        <begin position="125"/>
        <end position="144"/>
    </location>
</feature>
<feature type="transmembrane region" description="Helical" evidence="1">
    <location>
        <begin position="12"/>
        <end position="31"/>
    </location>
</feature>
<name>A0ABS4KM20_9FIRM</name>
<dbReference type="EMBL" id="JAGGLI010000043">
    <property type="protein sequence ID" value="MBP2028837.1"/>
    <property type="molecule type" value="Genomic_DNA"/>
</dbReference>
<feature type="transmembrane region" description="Helical" evidence="1">
    <location>
        <begin position="69"/>
        <end position="88"/>
    </location>
</feature>
<accession>A0ABS4KM20</accession>
<evidence type="ECO:0000256" key="1">
    <source>
        <dbReference type="SAM" id="Phobius"/>
    </source>
</evidence>
<proteinExistence type="predicted"/>
<comment type="caution">
    <text evidence="2">The sequence shown here is derived from an EMBL/GenBank/DDBJ whole genome shotgun (WGS) entry which is preliminary data.</text>
</comment>
<dbReference type="PIRSF" id="PIRSF031501">
    <property type="entry name" value="QueT"/>
    <property type="match status" value="1"/>
</dbReference>
<evidence type="ECO:0000313" key="2">
    <source>
        <dbReference type="EMBL" id="MBP2028837.1"/>
    </source>
</evidence>
<keyword evidence="1" id="KW-0472">Membrane</keyword>
<keyword evidence="1" id="KW-1133">Transmembrane helix</keyword>
<evidence type="ECO:0000313" key="3">
    <source>
        <dbReference type="Proteomes" id="UP001314903"/>
    </source>
</evidence>
<dbReference type="RefSeq" id="WP_209661896.1">
    <property type="nucleotide sequence ID" value="NZ_JAGGLI010000043.1"/>
</dbReference>
<organism evidence="2 3">
    <name type="scientific">Acetoanaerobium pronyense</name>
    <dbReference type="NCBI Taxonomy" id="1482736"/>
    <lineage>
        <taxon>Bacteria</taxon>
        <taxon>Bacillati</taxon>
        <taxon>Bacillota</taxon>
        <taxon>Clostridia</taxon>
        <taxon>Peptostreptococcales</taxon>
        <taxon>Filifactoraceae</taxon>
        <taxon>Acetoanaerobium</taxon>
    </lineage>
</organism>
<dbReference type="PANTHER" id="PTHR40044">
    <property type="entry name" value="INTEGRAL MEMBRANE PROTEIN-RELATED"/>
    <property type="match status" value="1"/>
</dbReference>
<gene>
    <name evidence="2" type="ORF">J2Z35_002675</name>
</gene>
<protein>
    <submittedName>
        <fullName evidence="2">Membrane protein</fullName>
    </submittedName>
</protein>
<dbReference type="Proteomes" id="UP001314903">
    <property type="component" value="Unassembled WGS sequence"/>
</dbReference>
<sequence length="159" mass="17328">MKKINTKELTLIGATAAVYAVLTMIMAPISYGPIQLRLSEIMTLLAFINPTFVPGLVLGTFIANLFSPFGLPDIIFGTLATWIAVYMVSKSKTLFVATLWPTIANGIIIGLMLTVFAGLPFMSTAAYVALGQFIVVTLLGYPIFKVIMKMKVIENLFQN</sequence>
<feature type="transmembrane region" description="Helical" evidence="1">
    <location>
        <begin position="95"/>
        <end position="119"/>
    </location>
</feature>
<dbReference type="InterPro" id="IPR010387">
    <property type="entry name" value="QueT"/>
</dbReference>
<keyword evidence="1" id="KW-0812">Transmembrane</keyword>